<evidence type="ECO:0000256" key="11">
    <source>
        <dbReference type="ARBA" id="ARBA00023136"/>
    </source>
</evidence>
<dbReference type="EC" id="7.6.2.2" evidence="3"/>
<evidence type="ECO:0000256" key="1">
    <source>
        <dbReference type="ARBA" id="ARBA00004141"/>
    </source>
</evidence>
<evidence type="ECO:0000256" key="12">
    <source>
        <dbReference type="ARBA" id="ARBA00023180"/>
    </source>
</evidence>
<feature type="transmembrane region" description="Helical" evidence="15">
    <location>
        <begin position="899"/>
        <end position="922"/>
    </location>
</feature>
<feature type="compositionally biased region" description="Acidic residues" evidence="14">
    <location>
        <begin position="589"/>
        <end position="601"/>
    </location>
</feature>
<dbReference type="CDD" id="cd03249">
    <property type="entry name" value="ABC_MTABC3_MDL1_MDL2"/>
    <property type="match status" value="1"/>
</dbReference>
<evidence type="ECO:0000313" key="19">
    <source>
        <dbReference type="WBParaSite" id="jg6089"/>
    </source>
</evidence>
<comment type="similarity">
    <text evidence="2">Belongs to the ABC transporter superfamily. ABCB family. Multidrug resistance exporter (TC 3.A.1.201) subfamily.</text>
</comment>
<dbReference type="InterPro" id="IPR039421">
    <property type="entry name" value="Type_1_exporter"/>
</dbReference>
<dbReference type="GO" id="GO:0005524">
    <property type="term" value="F:ATP binding"/>
    <property type="evidence" value="ECO:0007669"/>
    <property type="project" value="UniProtKB-KW"/>
</dbReference>
<feature type="domain" description="ABC transmembrane type-1" evidence="17">
    <location>
        <begin position="700"/>
        <end position="919"/>
    </location>
</feature>
<dbReference type="GO" id="GO:0090374">
    <property type="term" value="P:oligopeptide export from mitochondrion"/>
    <property type="evidence" value="ECO:0007669"/>
    <property type="project" value="TreeGrafter"/>
</dbReference>
<dbReference type="Gene3D" id="1.20.1560.10">
    <property type="entry name" value="ABC transporter type 1, transmembrane domain"/>
    <property type="match status" value="2"/>
</dbReference>
<feature type="domain" description="ABC transporter" evidence="16">
    <location>
        <begin position="374"/>
        <end position="580"/>
    </location>
</feature>
<evidence type="ECO:0000256" key="3">
    <source>
        <dbReference type="ARBA" id="ARBA00012191"/>
    </source>
</evidence>
<dbReference type="PANTHER" id="PTHR43394">
    <property type="entry name" value="ATP-DEPENDENT PERMEASE MDL1, MITOCHONDRIAL"/>
    <property type="match status" value="1"/>
</dbReference>
<evidence type="ECO:0000256" key="15">
    <source>
        <dbReference type="SAM" id="Phobius"/>
    </source>
</evidence>
<evidence type="ECO:0000256" key="8">
    <source>
        <dbReference type="ARBA" id="ARBA00022840"/>
    </source>
</evidence>
<evidence type="ECO:0000256" key="9">
    <source>
        <dbReference type="ARBA" id="ARBA00022967"/>
    </source>
</evidence>
<dbReference type="AlphaFoldDB" id="A0A915EGH1"/>
<dbReference type="FunFam" id="3.40.50.300:FF:002695">
    <property type="entry name" value="ABC multidrug transporter, putative"/>
    <property type="match status" value="1"/>
</dbReference>
<dbReference type="InterPro" id="IPR003593">
    <property type="entry name" value="AAA+_ATPase"/>
</dbReference>
<feature type="domain" description="ABC transmembrane type-1" evidence="17">
    <location>
        <begin position="45"/>
        <end position="339"/>
    </location>
</feature>
<dbReference type="Pfam" id="PF00005">
    <property type="entry name" value="ABC_tran"/>
    <property type="match status" value="2"/>
</dbReference>
<dbReference type="Gene3D" id="3.40.50.300">
    <property type="entry name" value="P-loop containing nucleotide triphosphate hydrolases"/>
    <property type="match status" value="3"/>
</dbReference>
<organism evidence="18 19">
    <name type="scientific">Ditylenchus dipsaci</name>
    <dbReference type="NCBI Taxonomy" id="166011"/>
    <lineage>
        <taxon>Eukaryota</taxon>
        <taxon>Metazoa</taxon>
        <taxon>Ecdysozoa</taxon>
        <taxon>Nematoda</taxon>
        <taxon>Chromadorea</taxon>
        <taxon>Rhabditida</taxon>
        <taxon>Tylenchina</taxon>
        <taxon>Tylenchomorpha</taxon>
        <taxon>Sphaerularioidea</taxon>
        <taxon>Anguinidae</taxon>
        <taxon>Anguininae</taxon>
        <taxon>Ditylenchus</taxon>
    </lineage>
</organism>
<feature type="domain" description="ABC transporter" evidence="16">
    <location>
        <begin position="929"/>
        <end position="1166"/>
    </location>
</feature>
<feature type="transmembrane region" description="Helical" evidence="15">
    <location>
        <begin position="804"/>
        <end position="823"/>
    </location>
</feature>
<dbReference type="PANTHER" id="PTHR43394:SF1">
    <property type="entry name" value="ATP-BINDING CASSETTE SUB-FAMILY B MEMBER 10, MITOCHONDRIAL"/>
    <property type="match status" value="1"/>
</dbReference>
<dbReference type="InterPro" id="IPR017871">
    <property type="entry name" value="ABC_transporter-like_CS"/>
</dbReference>
<dbReference type="InterPro" id="IPR003439">
    <property type="entry name" value="ABC_transporter-like_ATP-bd"/>
</dbReference>
<dbReference type="InterPro" id="IPR011527">
    <property type="entry name" value="ABC1_TM_dom"/>
</dbReference>
<feature type="transmembrane region" description="Helical" evidence="15">
    <location>
        <begin position="97"/>
        <end position="122"/>
    </location>
</feature>
<evidence type="ECO:0000256" key="6">
    <source>
        <dbReference type="ARBA" id="ARBA00022737"/>
    </source>
</evidence>
<dbReference type="InterPro" id="IPR027417">
    <property type="entry name" value="P-loop_NTPase"/>
</dbReference>
<accession>A0A915EGH1</accession>
<evidence type="ECO:0000256" key="7">
    <source>
        <dbReference type="ARBA" id="ARBA00022741"/>
    </source>
</evidence>
<evidence type="ECO:0000256" key="2">
    <source>
        <dbReference type="ARBA" id="ARBA00007577"/>
    </source>
</evidence>
<dbReference type="SUPFAM" id="SSF90123">
    <property type="entry name" value="ABC transporter transmembrane region"/>
    <property type="match status" value="2"/>
</dbReference>
<feature type="transmembrane region" description="Helical" evidence="15">
    <location>
        <begin position="198"/>
        <end position="218"/>
    </location>
</feature>
<dbReference type="FunFam" id="3.40.50.300:FF:000479">
    <property type="entry name" value="Multidrug resistance protein 1A"/>
    <property type="match status" value="1"/>
</dbReference>
<keyword evidence="9" id="KW-1278">Translocase</keyword>
<feature type="region of interest" description="Disordered" evidence="14">
    <location>
        <begin position="588"/>
        <end position="621"/>
    </location>
</feature>
<keyword evidence="11 15" id="KW-0472">Membrane</keyword>
<keyword evidence="8" id="KW-0067">ATP-binding</keyword>
<protein>
    <recommendedName>
        <fullName evidence="3">ABC-type xenobiotic transporter</fullName>
        <ecNumber evidence="3">7.6.2.2</ecNumber>
    </recommendedName>
</protein>
<proteinExistence type="inferred from homology"/>
<dbReference type="GO" id="GO:0015421">
    <property type="term" value="F:ABC-type oligopeptide transporter activity"/>
    <property type="evidence" value="ECO:0007669"/>
    <property type="project" value="TreeGrafter"/>
</dbReference>
<feature type="transmembrane region" description="Helical" evidence="15">
    <location>
        <begin position="780"/>
        <end position="798"/>
    </location>
</feature>
<dbReference type="SMART" id="SM00382">
    <property type="entry name" value="AAA"/>
    <property type="match status" value="2"/>
</dbReference>
<dbReference type="PROSITE" id="PS50893">
    <property type="entry name" value="ABC_TRANSPORTER_2"/>
    <property type="match status" value="2"/>
</dbReference>
<keyword evidence="5 15" id="KW-0812">Transmembrane</keyword>
<evidence type="ECO:0000256" key="13">
    <source>
        <dbReference type="ARBA" id="ARBA00034018"/>
    </source>
</evidence>
<evidence type="ECO:0000259" key="17">
    <source>
        <dbReference type="PROSITE" id="PS50929"/>
    </source>
</evidence>
<feature type="transmembrane region" description="Helical" evidence="15">
    <location>
        <begin position="41"/>
        <end position="65"/>
    </location>
</feature>
<dbReference type="PROSITE" id="PS50929">
    <property type="entry name" value="ABC_TM1F"/>
    <property type="match status" value="2"/>
</dbReference>
<keyword evidence="6" id="KW-0677">Repeat</keyword>
<evidence type="ECO:0000256" key="10">
    <source>
        <dbReference type="ARBA" id="ARBA00022989"/>
    </source>
</evidence>
<dbReference type="Proteomes" id="UP000887574">
    <property type="component" value="Unplaced"/>
</dbReference>
<feature type="transmembrane region" description="Helical" evidence="15">
    <location>
        <begin position="274"/>
        <end position="298"/>
    </location>
</feature>
<comment type="subcellular location">
    <subcellularLocation>
        <location evidence="1">Membrane</location>
        <topology evidence="1">Multi-pass membrane protein</topology>
    </subcellularLocation>
</comment>
<dbReference type="SUPFAM" id="SSF52540">
    <property type="entry name" value="P-loop containing nucleoside triphosphate hydrolases"/>
    <property type="match status" value="2"/>
</dbReference>
<dbReference type="GO" id="GO:0005743">
    <property type="term" value="C:mitochondrial inner membrane"/>
    <property type="evidence" value="ECO:0007669"/>
    <property type="project" value="TreeGrafter"/>
</dbReference>
<reference evidence="19" key="1">
    <citation type="submission" date="2022-11" db="UniProtKB">
        <authorList>
            <consortium name="WormBaseParasite"/>
        </authorList>
    </citation>
    <scope>IDENTIFICATION</scope>
</reference>
<feature type="transmembrane region" description="Helical" evidence="15">
    <location>
        <begin position="697"/>
        <end position="724"/>
    </location>
</feature>
<keyword evidence="10 15" id="KW-1133">Transmembrane helix</keyword>
<feature type="transmembrane region" description="Helical" evidence="15">
    <location>
        <begin position="304"/>
        <end position="325"/>
    </location>
</feature>
<keyword evidence="18" id="KW-1185">Reference proteome</keyword>
<dbReference type="Pfam" id="PF00664">
    <property type="entry name" value="ABC_membrane"/>
    <property type="match status" value="2"/>
</dbReference>
<dbReference type="WBParaSite" id="jg6089">
    <property type="protein sequence ID" value="jg6089"/>
    <property type="gene ID" value="jg6089"/>
</dbReference>
<dbReference type="GO" id="GO:0008559">
    <property type="term" value="F:ABC-type xenobiotic transporter activity"/>
    <property type="evidence" value="ECO:0007669"/>
    <property type="project" value="UniProtKB-EC"/>
</dbReference>
<feature type="transmembrane region" description="Helical" evidence="15">
    <location>
        <begin position="871"/>
        <end position="893"/>
    </location>
</feature>
<evidence type="ECO:0000259" key="16">
    <source>
        <dbReference type="PROSITE" id="PS50893"/>
    </source>
</evidence>
<evidence type="ECO:0000256" key="5">
    <source>
        <dbReference type="ARBA" id="ARBA00022692"/>
    </source>
</evidence>
<name>A0A915EGH1_9BILA</name>
<evidence type="ECO:0000313" key="18">
    <source>
        <dbReference type="Proteomes" id="UP000887574"/>
    </source>
</evidence>
<dbReference type="PROSITE" id="PS00211">
    <property type="entry name" value="ABC_TRANSPORTER_1"/>
    <property type="match status" value="2"/>
</dbReference>
<keyword evidence="12" id="KW-0325">Glycoprotein</keyword>
<comment type="catalytic activity">
    <reaction evidence="13">
        <text>ATP + H2O + xenobioticSide 1 = ADP + phosphate + xenobioticSide 2.</text>
        <dbReference type="EC" id="7.6.2.2"/>
    </reaction>
</comment>
<feature type="transmembrane region" description="Helical" evidence="15">
    <location>
        <begin position="172"/>
        <end position="192"/>
    </location>
</feature>
<dbReference type="GO" id="GO:0016887">
    <property type="term" value="F:ATP hydrolysis activity"/>
    <property type="evidence" value="ECO:0007669"/>
    <property type="project" value="InterPro"/>
</dbReference>
<feature type="transmembrane region" description="Helical" evidence="15">
    <location>
        <begin position="667"/>
        <end position="685"/>
    </location>
</feature>
<dbReference type="InterPro" id="IPR036640">
    <property type="entry name" value="ABC1_TM_sf"/>
</dbReference>
<dbReference type="CDD" id="cd18578">
    <property type="entry name" value="ABC_6TM_Pgp_ABCB1_D2_like"/>
    <property type="match status" value="1"/>
</dbReference>
<keyword evidence="4" id="KW-0813">Transport</keyword>
<evidence type="ECO:0000256" key="4">
    <source>
        <dbReference type="ARBA" id="ARBA00022448"/>
    </source>
</evidence>
<keyword evidence="7" id="KW-0547">Nucleotide-binding</keyword>
<evidence type="ECO:0000256" key="14">
    <source>
        <dbReference type="SAM" id="MobiDB-lite"/>
    </source>
</evidence>
<sequence>MGVRKSFSGLPSVKKFKKSNELKFKSASFLETLRYAETFDWILLVVGIVANVLTGAVSPLNSFIFRGISDALMEGQFRHENGTLDIEDFSAKIIKHVWMYFLLGVVSLILINVAVACFFTLCERQVHRIRKKFFEAILNQDMCWFDSNEVGALTQKMSSGIERMKDGLSDKIAIVIQAFATMIGGISIGLYMSWQMTLVTVVVFPFIVLSLYGSARVISSSLRNEMSAYASAGAVADEVIGGIRTVAAFNAQYYEITRYEKFLKIGRKMGINKALLVAMFAGLYLFILFVSMGIAFWFGSTMVLSGVMSPGTVFAVFWAVLIGAFRMGQAVPQINVIVGAKLAAGDIFSIIDRKPALDSSSKAGIKLETVMGRLEFCNIHFSYPTRPDVKILNGVSFTVEPGQTVALVGHSGCGKSTMVSLLMRYYNLMQGSLTIDGVPIQDLNVEWLRNTIAICLQMANAHEFIVKLADGYKTLIGEGGVRLSGGQKQRLAIARALVRNPKILLLDEATSALDTESESIVQQAIDQASTGRTTVTIAHRLSTVRNADKIIVFDKGQIVEAGTHDELIKSDGAYRQLILAQEIVRSPEEEADTAISDDESSEVQTQRHRRPTFSRASSQESLKDLARLARASDRIRMSMSSVKSAASFEFDETMENLEEEGAKPASLMEILLIYGRMFLALSATIGEDVEEARTESFINAILFACLGVVSGLTTFASGSLLGMVGEKMTMRLRLDVFRNIVRQDGSFFDDTAHSTGKLTTRLATDATNVQAAIDQRLAEVLQGLISLVAGVIVAFYFGWNVAPIGLATALLLVILQTSVSNYLKRRGMKDIIVAEEASRIATESIEYVRTVQALTRQKSALIRGFWQSLSYALSNSFVGFNFSAAYLFGLFMIRGGYTTPYVVFQVIEALNMASITIIMTAVTPIKGNIELSNVHFAYPNGRQQLILNGFSMSALFGKTVALVGPSGCGKSTVIQLVERYYDVLSGSVAVDGVDIRKYNIRHLRQAMSLVGQEPTLFNLSIRENIGYGIMDTVTDQQIEAAAKLANIHAFVDSLPEKYDTSVGSKGGQLSGGQKQRIAIARAIIRDPKILLLDEATSALDTESEKVVQEALDRARAGRTCLVIAHRLSTIQHADLIIVVRDGRVVELGNHHQLLIRKGLYYRLVEKQSK</sequence>
<dbReference type="CDD" id="cd18577">
    <property type="entry name" value="ABC_6TM_Pgp_ABCB1_D1_like"/>
    <property type="match status" value="1"/>
</dbReference>